<dbReference type="InterPro" id="IPR017978">
    <property type="entry name" value="GPCR_3_C"/>
</dbReference>
<gene>
    <name evidence="14" type="ORF">CAPTEDRAFT_178683</name>
</gene>
<keyword evidence="5 12" id="KW-1133">Transmembrane helix</keyword>
<dbReference type="EnsemblMetazoa" id="CapteT178683">
    <property type="protein sequence ID" value="CapteP178683"/>
    <property type="gene ID" value="CapteG178683"/>
</dbReference>
<dbReference type="PANTHER" id="PTHR10519:SF20">
    <property type="entry name" value="G-PROTEIN COUPLED RECEPTOR 156-RELATED"/>
    <property type="match status" value="1"/>
</dbReference>
<dbReference type="AlphaFoldDB" id="R7V0X1"/>
<comment type="subcellular location">
    <subcellularLocation>
        <location evidence="1">Cell membrane</location>
        <topology evidence="1">Multi-pass membrane protein</topology>
    </subcellularLocation>
</comment>
<feature type="domain" description="G-protein coupled receptors family 3 profile" evidence="13">
    <location>
        <begin position="406"/>
        <end position="666"/>
    </location>
</feature>
<dbReference type="Pfam" id="PF01094">
    <property type="entry name" value="ANF_receptor"/>
    <property type="match status" value="1"/>
</dbReference>
<dbReference type="EMBL" id="AMQN01006196">
    <property type="status" value="NOT_ANNOTATED_CDS"/>
    <property type="molecule type" value="Genomic_DNA"/>
</dbReference>
<evidence type="ECO:0000256" key="5">
    <source>
        <dbReference type="ARBA" id="ARBA00022989"/>
    </source>
</evidence>
<name>R7V0X1_CAPTE</name>
<evidence type="ECO:0000256" key="11">
    <source>
        <dbReference type="ARBA" id="ARBA00073785"/>
    </source>
</evidence>
<keyword evidence="6" id="KW-0297">G-protein coupled receptor</keyword>
<keyword evidence="10" id="KW-0807">Transducer</keyword>
<keyword evidence="3 12" id="KW-0812">Transmembrane</keyword>
<dbReference type="SUPFAM" id="SSF53822">
    <property type="entry name" value="Periplasmic binding protein-like I"/>
    <property type="match status" value="1"/>
</dbReference>
<dbReference type="HOGENOM" id="CLU_005240_3_1_1"/>
<dbReference type="InterPro" id="IPR028082">
    <property type="entry name" value="Peripla_BP_I"/>
</dbReference>
<accession>R7V0X1</accession>
<protein>
    <recommendedName>
        <fullName evidence="11">Gamma-aminobutyric acid type B receptor subunit 2</fullName>
    </recommendedName>
</protein>
<feature type="transmembrane region" description="Helical" evidence="12">
    <location>
        <begin position="638"/>
        <end position="660"/>
    </location>
</feature>
<evidence type="ECO:0000256" key="8">
    <source>
        <dbReference type="ARBA" id="ARBA00023170"/>
    </source>
</evidence>
<evidence type="ECO:0000313" key="14">
    <source>
        <dbReference type="EMBL" id="ELU09867.1"/>
    </source>
</evidence>
<dbReference type="FunFam" id="3.40.50.2300:FF:000063">
    <property type="entry name" value="Gamma-aminobutyric acid type B receptor subunit"/>
    <property type="match status" value="1"/>
</dbReference>
<evidence type="ECO:0000313" key="16">
    <source>
        <dbReference type="Proteomes" id="UP000014760"/>
    </source>
</evidence>
<dbReference type="InterPro" id="IPR002455">
    <property type="entry name" value="GPCR3_GABA-B"/>
</dbReference>
<keyword evidence="16" id="KW-1185">Reference proteome</keyword>
<evidence type="ECO:0000259" key="13">
    <source>
        <dbReference type="PROSITE" id="PS50259"/>
    </source>
</evidence>
<sequence length="708" mass="79572">MYVTLYIYLPSSTIPPCFQGSPSVASRELFHVLQEEPTKVALLGPFPSHVAVAVAQTARWWNLVQLSPASFDPDLSQRTKYPYFFRTRAALTTFNAARRSLLDQFNWTRIAIITRQTDYFITTTDMLTEYLEESGIDALTTEVYQTEAQPINEMKRIKQLDARIIFVFAFEEHARKIFCQAYKAGLTGSRYVWIMHYGNNPRWMDKGTDDALCSAEDIKEAADGHLVIRDVTLREDDVIPLCGLVSLKSVEAFLDEYHQQTEKMGLMPSDFYAPLTYDGLWSLALGLNDSVRRLEELDKKPWENFTYESKDMAEVMMQSMHALSFEALGGLLSYSDTGDISTLQTIIQQFRDDDYETVARHYSYGDIWVWLKNIEWKAGRVPLDSLRTLKIRVSISSPLYYTMSALAVFGVILASAFLWFNISRRHSKLIRMSSPNLNNAVVIGCVLAYTSIVFYGIDARYVQNSTLLIACHLRMILLAFGFSLGFGALFAKTWRVFKIFTNKSAKRVVIRDAHLYGLVGAFLAIDVVLFVFWFTFDPLKLEEVVADAQEDPGNPDYLIVRSLVRCSSKNAGWAQLLFYAIKGVVLIFGVFLAWQTRKVSILALNDSKYIGVAVYNLMILCVTGVPASFVLGDFLVDLLFGVVAACIFASTSITMCVVFVPKILAIKTGGGMVGVLNTITVGSESRAGTSVKTTHMCEGCRAMIPDVK</sequence>
<evidence type="ECO:0000256" key="4">
    <source>
        <dbReference type="ARBA" id="ARBA00022729"/>
    </source>
</evidence>
<dbReference type="PANTHER" id="PTHR10519">
    <property type="entry name" value="GABA-B RECEPTOR"/>
    <property type="match status" value="1"/>
</dbReference>
<keyword evidence="2" id="KW-1003">Cell membrane</keyword>
<feature type="transmembrane region" description="Helical" evidence="12">
    <location>
        <begin position="515"/>
        <end position="536"/>
    </location>
</feature>
<dbReference type="PRINTS" id="PR01177">
    <property type="entry name" value="GABAB1RECPTR"/>
</dbReference>
<dbReference type="GO" id="GO:0004965">
    <property type="term" value="F:G protein-coupled GABA receptor activity"/>
    <property type="evidence" value="ECO:0007669"/>
    <property type="project" value="InterPro"/>
</dbReference>
<reference evidence="16" key="1">
    <citation type="submission" date="2012-12" db="EMBL/GenBank/DDBJ databases">
        <authorList>
            <person name="Hellsten U."/>
            <person name="Grimwood J."/>
            <person name="Chapman J.A."/>
            <person name="Shapiro H."/>
            <person name="Aerts A."/>
            <person name="Otillar R.P."/>
            <person name="Terry A.Y."/>
            <person name="Boore J.L."/>
            <person name="Simakov O."/>
            <person name="Marletaz F."/>
            <person name="Cho S.-J."/>
            <person name="Edsinger-Gonzales E."/>
            <person name="Havlak P."/>
            <person name="Kuo D.-H."/>
            <person name="Larsson T."/>
            <person name="Lv J."/>
            <person name="Arendt D."/>
            <person name="Savage R."/>
            <person name="Osoegawa K."/>
            <person name="de Jong P."/>
            <person name="Lindberg D.R."/>
            <person name="Seaver E.C."/>
            <person name="Weisblat D.A."/>
            <person name="Putnam N.H."/>
            <person name="Grigoriev I.V."/>
            <person name="Rokhsar D.S."/>
        </authorList>
    </citation>
    <scope>NUCLEOTIDE SEQUENCE</scope>
    <source>
        <strain evidence="16">I ESC-2004</strain>
    </source>
</reference>
<evidence type="ECO:0000256" key="12">
    <source>
        <dbReference type="SAM" id="Phobius"/>
    </source>
</evidence>
<evidence type="ECO:0000256" key="6">
    <source>
        <dbReference type="ARBA" id="ARBA00023040"/>
    </source>
</evidence>
<keyword evidence="8" id="KW-0675">Receptor</keyword>
<feature type="transmembrane region" description="Helical" evidence="12">
    <location>
        <begin position="399"/>
        <end position="420"/>
    </location>
</feature>
<dbReference type="InterPro" id="IPR001828">
    <property type="entry name" value="ANF_lig-bd_rcpt"/>
</dbReference>
<reference evidence="15" key="3">
    <citation type="submission" date="2015-06" db="UniProtKB">
        <authorList>
            <consortium name="EnsemblMetazoa"/>
        </authorList>
    </citation>
    <scope>IDENTIFICATION</scope>
</reference>
<keyword evidence="4" id="KW-0732">Signal</keyword>
<feature type="transmembrane region" description="Helical" evidence="12">
    <location>
        <begin position="614"/>
        <end position="632"/>
    </location>
</feature>
<dbReference type="OMA" id="IFRSEMA"/>
<dbReference type="GO" id="GO:0007214">
    <property type="term" value="P:gamma-aminobutyric acid signaling pathway"/>
    <property type="evidence" value="ECO:0007669"/>
    <property type="project" value="TreeGrafter"/>
</dbReference>
<dbReference type="OrthoDB" id="2150267at2759"/>
<proteinExistence type="predicted"/>
<feature type="transmembrane region" description="Helical" evidence="12">
    <location>
        <begin position="440"/>
        <end position="457"/>
    </location>
</feature>
<dbReference type="GO" id="GO:0038039">
    <property type="term" value="C:G protein-coupled receptor heterodimeric complex"/>
    <property type="evidence" value="ECO:0007669"/>
    <property type="project" value="TreeGrafter"/>
</dbReference>
<reference evidence="14 16" key="2">
    <citation type="journal article" date="2013" name="Nature">
        <title>Insights into bilaterian evolution from three spiralian genomes.</title>
        <authorList>
            <person name="Simakov O."/>
            <person name="Marletaz F."/>
            <person name="Cho S.J."/>
            <person name="Edsinger-Gonzales E."/>
            <person name="Havlak P."/>
            <person name="Hellsten U."/>
            <person name="Kuo D.H."/>
            <person name="Larsson T."/>
            <person name="Lv J."/>
            <person name="Arendt D."/>
            <person name="Savage R."/>
            <person name="Osoegawa K."/>
            <person name="de Jong P."/>
            <person name="Grimwood J."/>
            <person name="Chapman J.A."/>
            <person name="Shapiro H."/>
            <person name="Aerts A."/>
            <person name="Otillar R.P."/>
            <person name="Terry A.Y."/>
            <person name="Boore J.L."/>
            <person name="Grigoriev I.V."/>
            <person name="Lindberg D.R."/>
            <person name="Seaver E.C."/>
            <person name="Weisblat D.A."/>
            <person name="Putnam N.H."/>
            <person name="Rokhsar D.S."/>
        </authorList>
    </citation>
    <scope>NUCLEOTIDE SEQUENCE</scope>
    <source>
        <strain evidence="14 16">I ESC-2004</strain>
    </source>
</reference>
<dbReference type="PROSITE" id="PS50259">
    <property type="entry name" value="G_PROTEIN_RECEP_F3_4"/>
    <property type="match status" value="1"/>
</dbReference>
<evidence type="ECO:0000256" key="3">
    <source>
        <dbReference type="ARBA" id="ARBA00022692"/>
    </source>
</evidence>
<evidence type="ECO:0000256" key="9">
    <source>
        <dbReference type="ARBA" id="ARBA00023180"/>
    </source>
</evidence>
<dbReference type="Pfam" id="PF00003">
    <property type="entry name" value="7tm_3"/>
    <property type="match status" value="1"/>
</dbReference>
<feature type="transmembrane region" description="Helical" evidence="12">
    <location>
        <begin position="573"/>
        <end position="594"/>
    </location>
</feature>
<dbReference type="CDD" id="cd06366">
    <property type="entry name" value="PBP1_GABAb_receptor"/>
    <property type="match status" value="1"/>
</dbReference>
<dbReference type="CDD" id="cd15047">
    <property type="entry name" value="7tmC_GABA-B-like"/>
    <property type="match status" value="1"/>
</dbReference>
<organism evidence="14">
    <name type="scientific">Capitella teleta</name>
    <name type="common">Polychaete worm</name>
    <dbReference type="NCBI Taxonomy" id="283909"/>
    <lineage>
        <taxon>Eukaryota</taxon>
        <taxon>Metazoa</taxon>
        <taxon>Spiralia</taxon>
        <taxon>Lophotrochozoa</taxon>
        <taxon>Annelida</taxon>
        <taxon>Polychaeta</taxon>
        <taxon>Sedentaria</taxon>
        <taxon>Scolecida</taxon>
        <taxon>Capitellidae</taxon>
        <taxon>Capitella</taxon>
    </lineage>
</organism>
<evidence type="ECO:0000256" key="2">
    <source>
        <dbReference type="ARBA" id="ARBA00022475"/>
    </source>
</evidence>
<keyword evidence="7 12" id="KW-0472">Membrane</keyword>
<evidence type="ECO:0000256" key="10">
    <source>
        <dbReference type="ARBA" id="ARBA00023224"/>
    </source>
</evidence>
<dbReference type="PRINTS" id="PR01176">
    <property type="entry name" value="GABABRECEPTR"/>
</dbReference>
<evidence type="ECO:0000256" key="1">
    <source>
        <dbReference type="ARBA" id="ARBA00004651"/>
    </source>
</evidence>
<feature type="transmembrane region" description="Helical" evidence="12">
    <location>
        <begin position="472"/>
        <end position="494"/>
    </location>
</feature>
<dbReference type="Proteomes" id="UP000014760">
    <property type="component" value="Unassembled WGS sequence"/>
</dbReference>
<dbReference type="Gene3D" id="3.40.50.2300">
    <property type="match status" value="2"/>
</dbReference>
<dbReference type="EMBL" id="KB297837">
    <property type="protein sequence ID" value="ELU09867.1"/>
    <property type="molecule type" value="Genomic_DNA"/>
</dbReference>
<keyword evidence="9" id="KW-0325">Glycoprotein</keyword>
<evidence type="ECO:0000313" key="15">
    <source>
        <dbReference type="EnsemblMetazoa" id="CapteP178683"/>
    </source>
</evidence>
<evidence type="ECO:0000256" key="7">
    <source>
        <dbReference type="ARBA" id="ARBA00023136"/>
    </source>
</evidence>
<dbReference type="STRING" id="283909.R7V0X1"/>